<dbReference type="RefSeq" id="WP_024488090.1">
    <property type="nucleotide sequence ID" value="NZ_NOVD01000075.1"/>
</dbReference>
<proteinExistence type="predicted"/>
<dbReference type="AlphaFoldDB" id="A0A2A5IYD5"/>
<dbReference type="EMBL" id="NOVD01000075">
    <property type="protein sequence ID" value="PCK22340.1"/>
    <property type="molecule type" value="Genomic_DNA"/>
</dbReference>
<accession>A0A2A5IYD5</accession>
<gene>
    <name evidence="1" type="ORF">CHR55_32630</name>
</gene>
<evidence type="ECO:0000313" key="1">
    <source>
        <dbReference type="EMBL" id="PCK22340.1"/>
    </source>
</evidence>
<comment type="caution">
    <text evidence="1">The sequence shown here is derived from an EMBL/GenBank/DDBJ whole genome shotgun (WGS) entry which is preliminary data.</text>
</comment>
<organism evidence="1 2">
    <name type="scientific">Rhodococcus qingshengii</name>
    <dbReference type="NCBI Taxonomy" id="334542"/>
    <lineage>
        <taxon>Bacteria</taxon>
        <taxon>Bacillati</taxon>
        <taxon>Actinomycetota</taxon>
        <taxon>Actinomycetes</taxon>
        <taxon>Mycobacteriales</taxon>
        <taxon>Nocardiaceae</taxon>
        <taxon>Rhodococcus</taxon>
        <taxon>Rhodococcus erythropolis group</taxon>
    </lineage>
</organism>
<sequence>MTFESKVLADGAQTLIHINRPDAPHAFRFPVQVPEGGKLEDMGDGTVSLNVDRMPHGGFTVPWAKDANGQSVPTYLQVEGSDLVQIVEFDENTAFPIVADPRFDWGIVSGHAYFNKEETRMMAAAGAGGIAALPWIALIPPPFQEVVLANVVNISAWAISAQATGKCLALKFGATGTWWPPAIGVNGEHHTGSDCY</sequence>
<reference evidence="1 2" key="1">
    <citation type="submission" date="2017-07" db="EMBL/GenBank/DDBJ databases">
        <title>Draft sequence of Rhodococcus enclensis 23b-28.</title>
        <authorList>
            <person name="Besaury L."/>
            <person name="Sancelme M."/>
            <person name="Amato P."/>
            <person name="Lallement A."/>
            <person name="Delort A.-M."/>
        </authorList>
    </citation>
    <scope>NUCLEOTIDE SEQUENCE [LARGE SCALE GENOMIC DNA]</scope>
    <source>
        <strain evidence="1 2">23b-28</strain>
    </source>
</reference>
<evidence type="ECO:0000313" key="2">
    <source>
        <dbReference type="Proteomes" id="UP000230886"/>
    </source>
</evidence>
<dbReference type="Proteomes" id="UP000230886">
    <property type="component" value="Unassembled WGS sequence"/>
</dbReference>
<name>A0A2A5IYD5_RHOSG</name>
<protein>
    <submittedName>
        <fullName evidence="1">Uncharacterized protein</fullName>
    </submittedName>
</protein>